<organism evidence="2 3">
    <name type="scientific">Flavobacterium aquidurense</name>
    <dbReference type="NCBI Taxonomy" id="362413"/>
    <lineage>
        <taxon>Bacteria</taxon>
        <taxon>Pseudomonadati</taxon>
        <taxon>Bacteroidota</taxon>
        <taxon>Flavobacteriia</taxon>
        <taxon>Flavobacteriales</taxon>
        <taxon>Flavobacteriaceae</taxon>
        <taxon>Flavobacterium</taxon>
    </lineage>
</organism>
<dbReference type="STRING" id="362413.RC62_3910"/>
<sequence>MSSSPKITVLMPVYNCELYVKEAVDSILNQTFSDFEFIIIDDASTDSTVSIIKSYNDPRIQLIEKPQNSGYTNSLNNGLSIAKGEYIARMDGDDISLPERFAKQVTFLDANPDVVLCGTVFTIIGTDIIVTVPENNENIKLAMLKDCCIGHPTVMIRKNILDKFSLMYDATKEPAEDYDLWTRMLVIGKLHNLQEVLLQYRIHNSQVSQKRNEQQTNIALEIKTNLINNLNLNKDEFTTDLLKKIISGKHQIYFSEIEQFQDLKSRLLLANEASFFEKTGFEKYLLNLQNNLYKDYFLKRKKYSASIFFQYLKARNKRHFKLIARHEIKLFIKSMIFYTKKNE</sequence>
<evidence type="ECO:0000259" key="1">
    <source>
        <dbReference type="Pfam" id="PF00535"/>
    </source>
</evidence>
<comment type="caution">
    <text evidence="2">The sequence shown here is derived from an EMBL/GenBank/DDBJ whole genome shotgun (WGS) entry which is preliminary data.</text>
</comment>
<dbReference type="OrthoDB" id="9815829at2"/>
<dbReference type="EMBL" id="JRLF01000007">
    <property type="protein sequence ID" value="KQB41565.1"/>
    <property type="molecule type" value="Genomic_DNA"/>
</dbReference>
<dbReference type="PATRIC" id="fig|362413.3.peg.3836"/>
<dbReference type="PANTHER" id="PTHR22916">
    <property type="entry name" value="GLYCOSYLTRANSFERASE"/>
    <property type="match status" value="1"/>
</dbReference>
<dbReference type="Pfam" id="PF00535">
    <property type="entry name" value="Glycos_transf_2"/>
    <property type="match status" value="1"/>
</dbReference>
<dbReference type="InterPro" id="IPR029044">
    <property type="entry name" value="Nucleotide-diphossugar_trans"/>
</dbReference>
<dbReference type="Proteomes" id="UP000050443">
    <property type="component" value="Unassembled WGS sequence"/>
</dbReference>
<evidence type="ECO:0000313" key="3">
    <source>
        <dbReference type="Proteomes" id="UP000050443"/>
    </source>
</evidence>
<name>A0A0Q0S7M5_9FLAO</name>
<reference evidence="2 3" key="1">
    <citation type="submission" date="2014-09" db="EMBL/GenBank/DDBJ databases">
        <title>Genome sequence of Flavobacterium aquidurense RC62.</title>
        <authorList>
            <person name="Kim J.F."/>
            <person name="Kwak M.-J."/>
        </authorList>
    </citation>
    <scope>NUCLEOTIDE SEQUENCE [LARGE SCALE GENOMIC DNA]</scope>
    <source>
        <strain evidence="2 3">RC62</strain>
    </source>
</reference>
<dbReference type="PANTHER" id="PTHR22916:SF3">
    <property type="entry name" value="UDP-GLCNAC:BETAGAL BETA-1,3-N-ACETYLGLUCOSAMINYLTRANSFERASE-LIKE PROTEIN 1"/>
    <property type="match status" value="1"/>
</dbReference>
<protein>
    <submittedName>
        <fullName evidence="2">Sugar transferase</fullName>
    </submittedName>
</protein>
<evidence type="ECO:0000313" key="2">
    <source>
        <dbReference type="EMBL" id="KQB41565.1"/>
    </source>
</evidence>
<feature type="domain" description="Glycosyltransferase 2-like" evidence="1">
    <location>
        <begin position="8"/>
        <end position="127"/>
    </location>
</feature>
<dbReference type="RefSeq" id="WP_055093160.1">
    <property type="nucleotide sequence ID" value="NZ_JRLF01000007.1"/>
</dbReference>
<dbReference type="SUPFAM" id="SSF53448">
    <property type="entry name" value="Nucleotide-diphospho-sugar transferases"/>
    <property type="match status" value="1"/>
</dbReference>
<gene>
    <name evidence="2" type="ORF">RC62_3910</name>
</gene>
<dbReference type="GO" id="GO:0016758">
    <property type="term" value="F:hexosyltransferase activity"/>
    <property type="evidence" value="ECO:0007669"/>
    <property type="project" value="UniProtKB-ARBA"/>
</dbReference>
<accession>A0A0Q0S7M5</accession>
<proteinExistence type="predicted"/>
<dbReference type="InterPro" id="IPR001173">
    <property type="entry name" value="Glyco_trans_2-like"/>
</dbReference>
<dbReference type="Gene3D" id="3.90.550.10">
    <property type="entry name" value="Spore Coat Polysaccharide Biosynthesis Protein SpsA, Chain A"/>
    <property type="match status" value="1"/>
</dbReference>
<keyword evidence="2" id="KW-0808">Transferase</keyword>
<dbReference type="AlphaFoldDB" id="A0A0Q0S7M5"/>